<name>A0ABM4BQ21_HYDVU</name>
<protein>
    <submittedName>
        <fullName evidence="2">Uncharacterized protein LOC136079418</fullName>
    </submittedName>
</protein>
<reference evidence="2" key="1">
    <citation type="submission" date="2025-08" db="UniProtKB">
        <authorList>
            <consortium name="RefSeq"/>
        </authorList>
    </citation>
    <scope>IDENTIFICATION</scope>
</reference>
<gene>
    <name evidence="2" type="primary">LOC136079418</name>
</gene>
<evidence type="ECO:0000313" key="2">
    <source>
        <dbReference type="RefSeq" id="XP_065651226.1"/>
    </source>
</evidence>
<keyword evidence="1" id="KW-1185">Reference proteome</keyword>
<dbReference type="RefSeq" id="XP_065651226.1">
    <property type="nucleotide sequence ID" value="XM_065795154.1"/>
</dbReference>
<dbReference type="Proteomes" id="UP001652625">
    <property type="component" value="Chromosome 04"/>
</dbReference>
<dbReference type="GeneID" id="136079418"/>
<accession>A0ABM4BQ21</accession>
<proteinExistence type="predicted"/>
<evidence type="ECO:0000313" key="1">
    <source>
        <dbReference type="Proteomes" id="UP001652625"/>
    </source>
</evidence>
<organism evidence="1 2">
    <name type="scientific">Hydra vulgaris</name>
    <name type="common">Hydra</name>
    <name type="synonym">Hydra attenuata</name>
    <dbReference type="NCBI Taxonomy" id="6087"/>
    <lineage>
        <taxon>Eukaryota</taxon>
        <taxon>Metazoa</taxon>
        <taxon>Cnidaria</taxon>
        <taxon>Hydrozoa</taxon>
        <taxon>Hydroidolina</taxon>
        <taxon>Anthoathecata</taxon>
        <taxon>Aplanulata</taxon>
        <taxon>Hydridae</taxon>
        <taxon>Hydra</taxon>
    </lineage>
</organism>
<sequence>MSLTILEELLSWVCPLVEKKSTHMRDSISASERFCVTMRFLVNGDAQTTIAINYRMSPTVVGRIISERCRAIWVSLFKDKYIEPPSSEKQWEQIANDFENKWNFPHCLGAIDGKHVVMQAHACSGTQELA</sequence>